<keyword evidence="3" id="KW-0813">Transport</keyword>
<dbReference type="PANTHER" id="PTHR30532:SF28">
    <property type="entry name" value="PETROBACTIN-BINDING PROTEIN YCLQ"/>
    <property type="match status" value="1"/>
</dbReference>
<keyword evidence="5 6" id="KW-0732">Signal</keyword>
<dbReference type="Proteomes" id="UP000053675">
    <property type="component" value="Unassembled WGS sequence"/>
</dbReference>
<evidence type="ECO:0000256" key="6">
    <source>
        <dbReference type="SAM" id="SignalP"/>
    </source>
</evidence>
<comment type="subcellular location">
    <subcellularLocation>
        <location evidence="1">Cell envelope</location>
    </subcellularLocation>
</comment>
<evidence type="ECO:0000256" key="1">
    <source>
        <dbReference type="ARBA" id="ARBA00004196"/>
    </source>
</evidence>
<keyword evidence="4" id="KW-0408">Iron</keyword>
<evidence type="ECO:0000256" key="3">
    <source>
        <dbReference type="ARBA" id="ARBA00022448"/>
    </source>
</evidence>
<dbReference type="Pfam" id="PF01497">
    <property type="entry name" value="Peripla_BP_2"/>
    <property type="match status" value="1"/>
</dbReference>
<evidence type="ECO:0000313" key="9">
    <source>
        <dbReference type="Proteomes" id="UP000053675"/>
    </source>
</evidence>
<keyword evidence="4" id="KW-0410">Iron transport</keyword>
<gene>
    <name evidence="8" type="ORF">EL18_02328</name>
</gene>
<proteinExistence type="inferred from homology"/>
<dbReference type="CDD" id="cd01140">
    <property type="entry name" value="FatB"/>
    <property type="match status" value="1"/>
</dbReference>
<dbReference type="PROSITE" id="PS50983">
    <property type="entry name" value="FE_B12_PBP"/>
    <property type="match status" value="1"/>
</dbReference>
<dbReference type="Gene3D" id="3.40.50.1980">
    <property type="entry name" value="Nitrogenase molybdenum iron protein domain"/>
    <property type="match status" value="2"/>
</dbReference>
<dbReference type="eggNOG" id="COG4607">
    <property type="taxonomic scope" value="Bacteria"/>
</dbReference>
<reference evidence="8 9" key="1">
    <citation type="submission" date="2014-05" db="EMBL/GenBank/DDBJ databases">
        <title>Draft Genome Sequence of Nitratireductor basaltis Strain UMTGB225, A Marine Bacterium Isolated from Green Barrel Tunicate.</title>
        <authorList>
            <person name="Gan H.Y."/>
        </authorList>
    </citation>
    <scope>NUCLEOTIDE SEQUENCE [LARGE SCALE GENOMIC DNA]</scope>
    <source>
        <strain evidence="8 9">UMTGB225</strain>
    </source>
</reference>
<feature type="chain" id="PRO_5001783436" evidence="6">
    <location>
        <begin position="21"/>
        <end position="300"/>
    </location>
</feature>
<sequence>MRSLVQIAAAAVLFAVPALADTLTVETARGPAEVPASPEKIAVFDLSAFDTLNALGVSVAGSVDKAYLGHLKDAHEKAEVVGSLFEPDFEAINAMQPDLIIVGSRSSEQLEPLSKFAPTIDMTVWGDDLLGLAKARIEAYGKLFDRADKASALSAELDEKLAKARETVAGKGKAMIVMTNGPKVSAYGKGSRFGWLHQALELPEAVETSSENSHGEAVSFEFIRDANPDWLLVIDRSVAIGAEGARADETLDNALVAETTAWKNGQVIYLNAADLYIAGGGARSIMNTLDLLIEGFNKPS</sequence>
<dbReference type="STRING" id="472175.EL18_02328"/>
<dbReference type="AlphaFoldDB" id="A0A084UE94"/>
<protein>
    <submittedName>
        <fullName evidence="8">Periplasmic-binding protein</fullName>
    </submittedName>
</protein>
<dbReference type="InterPro" id="IPR002491">
    <property type="entry name" value="ABC_transptr_periplasmic_BD"/>
</dbReference>
<evidence type="ECO:0000259" key="7">
    <source>
        <dbReference type="PROSITE" id="PS50983"/>
    </source>
</evidence>
<comment type="caution">
    <text evidence="8">The sequence shown here is derived from an EMBL/GenBank/DDBJ whole genome shotgun (WGS) entry which is preliminary data.</text>
</comment>
<dbReference type="GO" id="GO:0030288">
    <property type="term" value="C:outer membrane-bounded periplasmic space"/>
    <property type="evidence" value="ECO:0007669"/>
    <property type="project" value="TreeGrafter"/>
</dbReference>
<name>A0A084UE94_9HYPH</name>
<evidence type="ECO:0000256" key="4">
    <source>
        <dbReference type="ARBA" id="ARBA00022496"/>
    </source>
</evidence>
<feature type="domain" description="Fe/B12 periplasmic-binding" evidence="7">
    <location>
        <begin position="40"/>
        <end position="300"/>
    </location>
</feature>
<accession>A0A084UE94</accession>
<dbReference type="RefSeq" id="WP_036483069.1">
    <property type="nucleotide sequence ID" value="NZ_JMQM01000001.1"/>
</dbReference>
<comment type="similarity">
    <text evidence="2">Belongs to the bacterial solute-binding protein 8 family.</text>
</comment>
<evidence type="ECO:0000313" key="8">
    <source>
        <dbReference type="EMBL" id="KFB11280.1"/>
    </source>
</evidence>
<feature type="signal peptide" evidence="6">
    <location>
        <begin position="1"/>
        <end position="20"/>
    </location>
</feature>
<keyword evidence="4" id="KW-0406">Ion transport</keyword>
<evidence type="ECO:0000256" key="5">
    <source>
        <dbReference type="ARBA" id="ARBA00022729"/>
    </source>
</evidence>
<dbReference type="GO" id="GO:1901678">
    <property type="term" value="P:iron coordination entity transport"/>
    <property type="evidence" value="ECO:0007669"/>
    <property type="project" value="UniProtKB-ARBA"/>
</dbReference>
<keyword evidence="9" id="KW-1185">Reference proteome</keyword>
<dbReference type="OrthoDB" id="63946at2"/>
<dbReference type="InterPro" id="IPR033870">
    <property type="entry name" value="FatB"/>
</dbReference>
<evidence type="ECO:0000256" key="2">
    <source>
        <dbReference type="ARBA" id="ARBA00008814"/>
    </source>
</evidence>
<dbReference type="PANTHER" id="PTHR30532">
    <property type="entry name" value="IRON III DICITRATE-BINDING PERIPLASMIC PROTEIN"/>
    <property type="match status" value="1"/>
</dbReference>
<organism evidence="8 9">
    <name type="scientific">Nitratireductor basaltis</name>
    <dbReference type="NCBI Taxonomy" id="472175"/>
    <lineage>
        <taxon>Bacteria</taxon>
        <taxon>Pseudomonadati</taxon>
        <taxon>Pseudomonadota</taxon>
        <taxon>Alphaproteobacteria</taxon>
        <taxon>Hyphomicrobiales</taxon>
        <taxon>Phyllobacteriaceae</taxon>
        <taxon>Nitratireductor</taxon>
    </lineage>
</organism>
<dbReference type="InterPro" id="IPR051313">
    <property type="entry name" value="Bact_iron-sidero_bind"/>
</dbReference>
<dbReference type="EMBL" id="JMQM01000001">
    <property type="protein sequence ID" value="KFB11280.1"/>
    <property type="molecule type" value="Genomic_DNA"/>
</dbReference>
<dbReference type="PATRIC" id="fig|472175.3.peg.2317"/>
<dbReference type="SUPFAM" id="SSF53807">
    <property type="entry name" value="Helical backbone' metal receptor"/>
    <property type="match status" value="1"/>
</dbReference>